<keyword evidence="2" id="KW-1185">Reference proteome</keyword>
<protein>
    <submittedName>
        <fullName evidence="1">Uncharacterized protein</fullName>
    </submittedName>
</protein>
<dbReference type="HOGENOM" id="CLU_1627313_0_0_1"/>
<evidence type="ECO:0000313" key="2">
    <source>
        <dbReference type="Proteomes" id="UP000027265"/>
    </source>
</evidence>
<proteinExistence type="predicted"/>
<reference evidence="2" key="1">
    <citation type="journal article" date="2014" name="Proc. Natl. Acad. Sci. U.S.A.">
        <title>Extensive sampling of basidiomycete genomes demonstrates inadequacy of the white-rot/brown-rot paradigm for wood decay fungi.</title>
        <authorList>
            <person name="Riley R."/>
            <person name="Salamov A.A."/>
            <person name="Brown D.W."/>
            <person name="Nagy L.G."/>
            <person name="Floudas D."/>
            <person name="Held B.W."/>
            <person name="Levasseur A."/>
            <person name="Lombard V."/>
            <person name="Morin E."/>
            <person name="Otillar R."/>
            <person name="Lindquist E.A."/>
            <person name="Sun H."/>
            <person name="LaButti K.M."/>
            <person name="Schmutz J."/>
            <person name="Jabbour D."/>
            <person name="Luo H."/>
            <person name="Baker S.E."/>
            <person name="Pisabarro A.G."/>
            <person name="Walton J.D."/>
            <person name="Blanchette R.A."/>
            <person name="Henrissat B."/>
            <person name="Martin F."/>
            <person name="Cullen D."/>
            <person name="Hibbett D.S."/>
            <person name="Grigoriev I.V."/>
        </authorList>
    </citation>
    <scope>NUCLEOTIDE SEQUENCE [LARGE SCALE GENOMIC DNA]</scope>
    <source>
        <strain evidence="2">MUCL 33604</strain>
    </source>
</reference>
<dbReference type="Proteomes" id="UP000027265">
    <property type="component" value="Unassembled WGS sequence"/>
</dbReference>
<organism evidence="1 2">
    <name type="scientific">Jaapia argillacea MUCL 33604</name>
    <dbReference type="NCBI Taxonomy" id="933084"/>
    <lineage>
        <taxon>Eukaryota</taxon>
        <taxon>Fungi</taxon>
        <taxon>Dikarya</taxon>
        <taxon>Basidiomycota</taxon>
        <taxon>Agaricomycotina</taxon>
        <taxon>Agaricomycetes</taxon>
        <taxon>Agaricomycetidae</taxon>
        <taxon>Jaapiales</taxon>
        <taxon>Jaapiaceae</taxon>
        <taxon>Jaapia</taxon>
    </lineage>
</organism>
<evidence type="ECO:0000313" key="1">
    <source>
        <dbReference type="EMBL" id="KDQ48918.1"/>
    </source>
</evidence>
<name>A0A067P1Y0_9AGAM</name>
<dbReference type="EMBL" id="KL197941">
    <property type="protein sequence ID" value="KDQ48918.1"/>
    <property type="molecule type" value="Genomic_DNA"/>
</dbReference>
<dbReference type="AlphaFoldDB" id="A0A067P1Y0"/>
<gene>
    <name evidence="1" type="ORF">JAAARDRAFT_201321</name>
</gene>
<dbReference type="InParanoid" id="A0A067P1Y0"/>
<accession>A0A067P1Y0</accession>
<sequence length="163" mass="18234">MASPDSPPISFPPESVTLERISVGVRDIVALHLHRNRPLTRWPDVNHDADQSLLMTLSAAKLVVEDLLCLQHLLANPHLTNSPALSHLRVQLASSVSHPPDSRRSFVMAVVEDAKAVFPHEFHRLNLTCDVWHDPFVDDDLPDLVPLEPWEVPLPIGDDCEMD</sequence>